<dbReference type="eggNOG" id="ENOG50330RH">
    <property type="taxonomic scope" value="Bacteria"/>
</dbReference>
<dbReference type="EMBL" id="AAWL01000008">
    <property type="protein sequence ID" value="EAX47669.1"/>
    <property type="molecule type" value="Genomic_DNA"/>
</dbReference>
<evidence type="ECO:0000313" key="3">
    <source>
        <dbReference type="Proteomes" id="UP000005139"/>
    </source>
</evidence>
<gene>
    <name evidence="2" type="ORF">TcarDRAFT_1091</name>
</gene>
<proteinExistence type="predicted"/>
<organism evidence="2 3">
    <name type="scientific">Thermosinus carboxydivorans Nor1</name>
    <dbReference type="NCBI Taxonomy" id="401526"/>
    <lineage>
        <taxon>Bacteria</taxon>
        <taxon>Bacillati</taxon>
        <taxon>Bacillota</taxon>
        <taxon>Negativicutes</taxon>
        <taxon>Selenomonadales</taxon>
        <taxon>Sporomusaceae</taxon>
        <taxon>Thermosinus</taxon>
    </lineage>
</organism>
<keyword evidence="3" id="KW-1185">Reference proteome</keyword>
<comment type="caution">
    <text evidence="2">The sequence shown here is derived from an EMBL/GenBank/DDBJ whole genome shotgun (WGS) entry which is preliminary data.</text>
</comment>
<evidence type="ECO:0000313" key="2">
    <source>
        <dbReference type="EMBL" id="EAX47669.1"/>
    </source>
</evidence>
<dbReference type="RefSeq" id="WP_007289398.1">
    <property type="nucleotide sequence ID" value="NZ_AAWL01000008.1"/>
</dbReference>
<dbReference type="AlphaFoldDB" id="A1HQW1"/>
<name>A1HQW1_9FIRM</name>
<feature type="region of interest" description="Disordered" evidence="1">
    <location>
        <begin position="27"/>
        <end position="52"/>
    </location>
</feature>
<reference evidence="2 3" key="1">
    <citation type="submission" date="2007-01" db="EMBL/GenBank/DDBJ databases">
        <title>Annotation of the draft genome assembly of Thermosinus carboxydivorans Nor1.</title>
        <authorList>
            <consortium name="US DOE Joint Genome Institute (JGI-ORNL)"/>
            <person name="Larimer F."/>
            <person name="Land M."/>
            <person name="Hauser L."/>
        </authorList>
    </citation>
    <scope>NUCLEOTIDE SEQUENCE [LARGE SCALE GENOMIC DNA]</scope>
    <source>
        <strain evidence="2 3">Nor1</strain>
    </source>
</reference>
<dbReference type="OrthoDB" id="1629499at2"/>
<reference evidence="2 3" key="2">
    <citation type="submission" date="2007-01" db="EMBL/GenBank/DDBJ databases">
        <title>Sequencing of the draft genome and assembly of Thermosinus carboxydivorans Nor1.</title>
        <authorList>
            <consortium name="US DOE Joint Genome Institute (JGI-PGF)"/>
            <person name="Copeland A."/>
            <person name="Lucas S."/>
            <person name="Lapidus A."/>
            <person name="Barry K."/>
            <person name="Glavina del Rio T."/>
            <person name="Dalin E."/>
            <person name="Tice H."/>
            <person name="Bruce D."/>
            <person name="Pitluck S."/>
            <person name="Richardson P."/>
        </authorList>
    </citation>
    <scope>NUCLEOTIDE SEQUENCE [LARGE SCALE GENOMIC DNA]</scope>
    <source>
        <strain evidence="2 3">Nor1</strain>
    </source>
</reference>
<evidence type="ECO:0000256" key="1">
    <source>
        <dbReference type="SAM" id="MobiDB-lite"/>
    </source>
</evidence>
<dbReference type="Proteomes" id="UP000005139">
    <property type="component" value="Unassembled WGS sequence"/>
</dbReference>
<accession>A1HQW1</accession>
<sequence>MSKIKIKKNLSDQDMLANWREPASFETAIHDEKPAAQTARGKGREGESFHSSFLTPQLQEKVGRALLDLKLALYKEGIVDYEIKVVRQGHQVILMAVPKDAKLSPKSRS</sequence>
<protein>
    <submittedName>
        <fullName evidence="2">Uncharacterized protein</fullName>
    </submittedName>
</protein>